<dbReference type="GeneID" id="28993346"/>
<evidence type="ECO:0000256" key="3">
    <source>
        <dbReference type="ARBA" id="ARBA00022737"/>
    </source>
</evidence>
<reference evidence="7" key="1">
    <citation type="submission" date="2015-06" db="EMBL/GenBank/DDBJ databases">
        <title>Expansion of signal transduction pathways in fungi by whole-genome duplication.</title>
        <authorList>
            <consortium name="DOE Joint Genome Institute"/>
            <person name="Corrochano L.M."/>
            <person name="Kuo A."/>
            <person name="Marcet-Houben M."/>
            <person name="Polaino S."/>
            <person name="Salamov A."/>
            <person name="Villalobos J.M."/>
            <person name="Alvarez M.I."/>
            <person name="Avalos J."/>
            <person name="Benito E.P."/>
            <person name="Benoit I."/>
            <person name="Burger G."/>
            <person name="Camino L.P."/>
            <person name="Canovas D."/>
            <person name="Cerda-Olmedo E."/>
            <person name="Cheng J.-F."/>
            <person name="Dominguez A."/>
            <person name="Elias M."/>
            <person name="Eslava A.P."/>
            <person name="Glaser F."/>
            <person name="Grimwood J."/>
            <person name="Gutierrez G."/>
            <person name="Heitman J."/>
            <person name="Henrissat B."/>
            <person name="Iturriaga E.A."/>
            <person name="Lang B.F."/>
            <person name="Lavin J.L."/>
            <person name="Lee S."/>
            <person name="Li W."/>
            <person name="Lindquist E."/>
            <person name="Lopez-Garcia S."/>
            <person name="Luque E.M."/>
            <person name="Marcos A.T."/>
            <person name="Martin J."/>
            <person name="McCluskey K."/>
            <person name="Medina H.R."/>
            <person name="Miralles-Duran A."/>
            <person name="Miyazaki A."/>
            <person name="Munoz-Torres E."/>
            <person name="Oguiza J.A."/>
            <person name="Ohm R."/>
            <person name="Olmedo M."/>
            <person name="Orejas M."/>
            <person name="Ortiz-Castellanos L."/>
            <person name="Pisabarro A.G."/>
            <person name="Rodriguez-Romero J."/>
            <person name="Ruiz-Herrera J."/>
            <person name="Ruiz-Vazquez R."/>
            <person name="Sanz C."/>
            <person name="Schackwitz W."/>
            <person name="Schmutz J."/>
            <person name="Shahriari M."/>
            <person name="Shelest E."/>
            <person name="Silva-Franco F."/>
            <person name="Soanes D."/>
            <person name="Syed K."/>
            <person name="Tagua V.G."/>
            <person name="Talbot N.J."/>
            <person name="Thon M."/>
            <person name="De vries R.P."/>
            <person name="Wiebenga A."/>
            <person name="Yadav J.S."/>
            <person name="Braun E.L."/>
            <person name="Baker S."/>
            <person name="Garre V."/>
            <person name="Horwitz B."/>
            <person name="Torres-Martinez S."/>
            <person name="Idnurm A."/>
            <person name="Herrera-Estrella A."/>
            <person name="Gabaldon T."/>
            <person name="Grigoriev I.V."/>
        </authorList>
    </citation>
    <scope>NUCLEOTIDE SEQUENCE [LARGE SCALE GENOMIC DNA]</scope>
    <source>
        <strain evidence="7">NRRL 1555(-)</strain>
    </source>
</reference>
<gene>
    <name evidence="6" type="ORF">PHYBLDRAFT_150274</name>
</gene>
<dbReference type="RefSeq" id="XP_018286723.1">
    <property type="nucleotide sequence ID" value="XM_018432440.1"/>
</dbReference>
<sequence>MISAIQWIRKGAAQQHPEKYNLDEKEYERISHLAAEQLEDAQKDLNEAQGMSVDAAPKKAAVGTGKDDDLSEYNLDSYDAEIEADKNKKVGIFSNIKDLAYHANESEDPYITLKNSVDEADERQELEVLPTDNMLLAAKTEDDISHLEIYVFEEKEDNLYVHHDIMLPSFPLCLEWLDFHTGPKAGRETTGNYVAIGTFEPDIEIWDLDTVDIMFPSAILGHTDKTKKRMKKVNDKYHVDAIMDLSWNKNHRNFILSSSADTTVKLWDLTTSTCVQSYKHHKDKVQSVSWHPVEPTVFLTGSYDKSVCVLDARSPGQQSKWKLSSDVESLRWDPHNPSNFYVAMEDGLIQYYDVRNVTNGVGNKALFTLQAHDGAVSALDVNPIVPGCIATGGTDKTIKVWNTTDNKPSMVTSRNFELGKIFSAQFCVDSPFQLAVAGSNGKLHVWDMSTNAGVRNAFRGITGAVAGVEPVEEKAPITLPDDEEEESDDEEDIPMNDDDLDDEDDEMDEDHV</sequence>
<dbReference type="PANTHER" id="PTHR14091:SF0">
    <property type="entry name" value="PERIODIC TRYPTOPHAN PROTEIN 1 HOMOLOG"/>
    <property type="match status" value="1"/>
</dbReference>
<dbReference type="PRINTS" id="PR00320">
    <property type="entry name" value="GPROTEINBRPT"/>
</dbReference>
<dbReference type="SUPFAM" id="SSF50978">
    <property type="entry name" value="WD40 repeat-like"/>
    <property type="match status" value="1"/>
</dbReference>
<keyword evidence="7" id="KW-1185">Reference proteome</keyword>
<dbReference type="GO" id="GO:0006364">
    <property type="term" value="P:rRNA processing"/>
    <property type="evidence" value="ECO:0007669"/>
    <property type="project" value="InterPro"/>
</dbReference>
<dbReference type="InterPro" id="IPR015943">
    <property type="entry name" value="WD40/YVTN_repeat-like_dom_sf"/>
</dbReference>
<dbReference type="PROSITE" id="PS50082">
    <property type="entry name" value="WD_REPEATS_2"/>
    <property type="match status" value="2"/>
</dbReference>
<evidence type="ECO:0000256" key="2">
    <source>
        <dbReference type="ARBA" id="ARBA00022574"/>
    </source>
</evidence>
<dbReference type="FunCoup" id="A0A162TP48">
    <property type="interactions" value="960"/>
</dbReference>
<dbReference type="EMBL" id="KV440994">
    <property type="protein sequence ID" value="OAD68683.1"/>
    <property type="molecule type" value="Genomic_DNA"/>
</dbReference>
<protein>
    <submittedName>
        <fullName evidence="6">Uncharacterized protein</fullName>
    </submittedName>
</protein>
<dbReference type="InterPro" id="IPR019775">
    <property type="entry name" value="WD40_repeat_CS"/>
</dbReference>
<dbReference type="InterPro" id="IPR020472">
    <property type="entry name" value="WD40_PAC1"/>
</dbReference>
<dbReference type="InterPro" id="IPR036322">
    <property type="entry name" value="WD40_repeat_dom_sf"/>
</dbReference>
<dbReference type="Pfam" id="PF00400">
    <property type="entry name" value="WD40"/>
    <property type="match status" value="3"/>
</dbReference>
<name>A0A162TP48_PHYB8</name>
<dbReference type="PROSITE" id="PS00678">
    <property type="entry name" value="WD_REPEATS_1"/>
    <property type="match status" value="1"/>
</dbReference>
<keyword evidence="3" id="KW-0677">Repeat</keyword>
<keyword evidence="1" id="KW-0597">Phosphoprotein</keyword>
<dbReference type="SMART" id="SM00320">
    <property type="entry name" value="WD40"/>
    <property type="match status" value="5"/>
</dbReference>
<proteinExistence type="predicted"/>
<accession>A0A162TP48</accession>
<feature type="repeat" description="WD" evidence="4">
    <location>
        <begin position="235"/>
        <end position="277"/>
    </location>
</feature>
<evidence type="ECO:0000256" key="4">
    <source>
        <dbReference type="PROSITE-ProRule" id="PRU00221"/>
    </source>
</evidence>
<evidence type="ECO:0000313" key="6">
    <source>
        <dbReference type="EMBL" id="OAD68683.1"/>
    </source>
</evidence>
<dbReference type="AlphaFoldDB" id="A0A162TP48"/>
<dbReference type="OrthoDB" id="270624at2759"/>
<dbReference type="InParanoid" id="A0A162TP48"/>
<dbReference type="GO" id="GO:0005634">
    <property type="term" value="C:nucleus"/>
    <property type="evidence" value="ECO:0007669"/>
    <property type="project" value="TreeGrafter"/>
</dbReference>
<evidence type="ECO:0000313" key="7">
    <source>
        <dbReference type="Proteomes" id="UP000077315"/>
    </source>
</evidence>
<dbReference type="InterPro" id="IPR001680">
    <property type="entry name" value="WD40_rpt"/>
</dbReference>
<dbReference type="Proteomes" id="UP000077315">
    <property type="component" value="Unassembled WGS sequence"/>
</dbReference>
<feature type="repeat" description="WD" evidence="4">
    <location>
        <begin position="369"/>
        <end position="411"/>
    </location>
</feature>
<dbReference type="VEuPathDB" id="FungiDB:PHYBLDRAFT_150274"/>
<feature type="region of interest" description="Disordered" evidence="5">
    <location>
        <begin position="469"/>
        <end position="512"/>
    </location>
</feature>
<feature type="compositionally biased region" description="Acidic residues" evidence="5">
    <location>
        <begin position="480"/>
        <end position="512"/>
    </location>
</feature>
<dbReference type="PROSITE" id="PS50294">
    <property type="entry name" value="WD_REPEATS_REGION"/>
    <property type="match status" value="2"/>
</dbReference>
<dbReference type="PANTHER" id="PTHR14091">
    <property type="entry name" value="PERIODIC TRYPTOPHAN PROTEIN 1"/>
    <property type="match status" value="1"/>
</dbReference>
<dbReference type="STRING" id="763407.A0A162TP48"/>
<dbReference type="InterPro" id="IPR044285">
    <property type="entry name" value="PWP1"/>
</dbReference>
<dbReference type="Gene3D" id="2.130.10.10">
    <property type="entry name" value="YVTN repeat-like/Quinoprotein amine dehydrogenase"/>
    <property type="match status" value="2"/>
</dbReference>
<evidence type="ECO:0000256" key="5">
    <source>
        <dbReference type="SAM" id="MobiDB-lite"/>
    </source>
</evidence>
<keyword evidence="2 4" id="KW-0853">WD repeat</keyword>
<evidence type="ECO:0000256" key="1">
    <source>
        <dbReference type="ARBA" id="ARBA00022553"/>
    </source>
</evidence>
<organism evidence="6 7">
    <name type="scientific">Phycomyces blakesleeanus (strain ATCC 8743b / DSM 1359 / FGSC 10004 / NBRC 33097 / NRRL 1555)</name>
    <dbReference type="NCBI Taxonomy" id="763407"/>
    <lineage>
        <taxon>Eukaryota</taxon>
        <taxon>Fungi</taxon>
        <taxon>Fungi incertae sedis</taxon>
        <taxon>Mucoromycota</taxon>
        <taxon>Mucoromycotina</taxon>
        <taxon>Mucoromycetes</taxon>
        <taxon>Mucorales</taxon>
        <taxon>Phycomycetaceae</taxon>
        <taxon>Phycomyces</taxon>
    </lineage>
</organism>